<evidence type="ECO:0000259" key="5">
    <source>
        <dbReference type="PROSITE" id="PS50977"/>
    </source>
</evidence>
<dbReference type="EMBL" id="JAGSOT010000006">
    <property type="protein sequence ID" value="MBR7795098.1"/>
    <property type="molecule type" value="Genomic_DNA"/>
</dbReference>
<keyword evidence="3" id="KW-0804">Transcription</keyword>
<dbReference type="InterPro" id="IPR001647">
    <property type="entry name" value="HTH_TetR"/>
</dbReference>
<dbReference type="Gene3D" id="1.10.357.10">
    <property type="entry name" value="Tetracycline Repressor, domain 2"/>
    <property type="match status" value="1"/>
</dbReference>
<dbReference type="InterPro" id="IPR009057">
    <property type="entry name" value="Homeodomain-like_sf"/>
</dbReference>
<name>A0A941DX56_9BACI</name>
<gene>
    <name evidence="6" type="ORF">KCX74_03465</name>
</gene>
<dbReference type="InterPro" id="IPR050109">
    <property type="entry name" value="HTH-type_TetR-like_transc_reg"/>
</dbReference>
<reference evidence="6" key="1">
    <citation type="submission" date="2021-04" db="EMBL/GenBank/DDBJ databases">
        <title>Isolation and polyphasic classification of algal microorganism.</title>
        <authorList>
            <person name="Wang S."/>
        </authorList>
    </citation>
    <scope>NUCLEOTIDE SEQUENCE</scope>
    <source>
        <strain evidence="6">720a</strain>
    </source>
</reference>
<evidence type="ECO:0000313" key="6">
    <source>
        <dbReference type="EMBL" id="MBR7795098.1"/>
    </source>
</evidence>
<dbReference type="RefSeq" id="WP_026682167.1">
    <property type="nucleotide sequence ID" value="NZ_BAAACY010000145.1"/>
</dbReference>
<evidence type="ECO:0000256" key="3">
    <source>
        <dbReference type="ARBA" id="ARBA00023163"/>
    </source>
</evidence>
<evidence type="ECO:0000256" key="4">
    <source>
        <dbReference type="PROSITE-ProRule" id="PRU00335"/>
    </source>
</evidence>
<dbReference type="GO" id="GO:0000976">
    <property type="term" value="F:transcription cis-regulatory region binding"/>
    <property type="evidence" value="ECO:0007669"/>
    <property type="project" value="TreeGrafter"/>
</dbReference>
<dbReference type="PROSITE" id="PS01081">
    <property type="entry name" value="HTH_TETR_1"/>
    <property type="match status" value="1"/>
</dbReference>
<keyword evidence="2 4" id="KW-0238">DNA-binding</keyword>
<dbReference type="SUPFAM" id="SSF46689">
    <property type="entry name" value="Homeodomain-like"/>
    <property type="match status" value="1"/>
</dbReference>
<evidence type="ECO:0000313" key="7">
    <source>
        <dbReference type="Proteomes" id="UP000675284"/>
    </source>
</evidence>
<dbReference type="PROSITE" id="PS50977">
    <property type="entry name" value="HTH_TETR_2"/>
    <property type="match status" value="1"/>
</dbReference>
<feature type="domain" description="HTH tetR-type" evidence="5">
    <location>
        <begin position="16"/>
        <end position="76"/>
    </location>
</feature>
<organism evidence="6 7">
    <name type="scientific">Virgibacillus salarius</name>
    <dbReference type="NCBI Taxonomy" id="447199"/>
    <lineage>
        <taxon>Bacteria</taxon>
        <taxon>Bacillati</taxon>
        <taxon>Bacillota</taxon>
        <taxon>Bacilli</taxon>
        <taxon>Bacillales</taxon>
        <taxon>Bacillaceae</taxon>
        <taxon>Virgibacillus</taxon>
    </lineage>
</organism>
<keyword evidence="1" id="KW-0805">Transcription regulation</keyword>
<sequence>MNPQDRWKQERMEGKMKRRNSIILAAEKVFAKKGFDNTTMQEIADEENIGIATVFRYFPKKEKLIVAVAINIVEKYIPIFQSIADMNGSCLDKMERMFDFFISEINEEKLENMQLLEVFKSYASLQTEPLEDIEAYNRSQNKISVILASIIEDGKQDGSIRSDIDIKKVLTTITNSFGLFSRKLLLYERIPMLKGDLEAEEQLKILKNIFIDYLQPS</sequence>
<dbReference type="PRINTS" id="PR00455">
    <property type="entry name" value="HTHTETR"/>
</dbReference>
<dbReference type="PANTHER" id="PTHR30055">
    <property type="entry name" value="HTH-TYPE TRANSCRIPTIONAL REGULATOR RUTR"/>
    <property type="match status" value="1"/>
</dbReference>
<dbReference type="PANTHER" id="PTHR30055:SF234">
    <property type="entry name" value="HTH-TYPE TRANSCRIPTIONAL REGULATOR BETI"/>
    <property type="match status" value="1"/>
</dbReference>
<accession>A0A941DX56</accession>
<dbReference type="SUPFAM" id="SSF48498">
    <property type="entry name" value="Tetracyclin repressor-like, C-terminal domain"/>
    <property type="match status" value="1"/>
</dbReference>
<dbReference type="AlphaFoldDB" id="A0A941DX56"/>
<dbReference type="InterPro" id="IPR036271">
    <property type="entry name" value="Tet_transcr_reg_TetR-rel_C_sf"/>
</dbReference>
<proteinExistence type="predicted"/>
<dbReference type="GO" id="GO:0003700">
    <property type="term" value="F:DNA-binding transcription factor activity"/>
    <property type="evidence" value="ECO:0007669"/>
    <property type="project" value="TreeGrafter"/>
</dbReference>
<keyword evidence="7" id="KW-1185">Reference proteome</keyword>
<dbReference type="Pfam" id="PF00440">
    <property type="entry name" value="TetR_N"/>
    <property type="match status" value="1"/>
</dbReference>
<dbReference type="InterPro" id="IPR023772">
    <property type="entry name" value="DNA-bd_HTH_TetR-type_CS"/>
</dbReference>
<feature type="DNA-binding region" description="H-T-H motif" evidence="4">
    <location>
        <begin position="39"/>
        <end position="58"/>
    </location>
</feature>
<evidence type="ECO:0000256" key="1">
    <source>
        <dbReference type="ARBA" id="ARBA00023015"/>
    </source>
</evidence>
<comment type="caution">
    <text evidence="6">The sequence shown here is derived from an EMBL/GenBank/DDBJ whole genome shotgun (WGS) entry which is preliminary data.</text>
</comment>
<protein>
    <submittedName>
        <fullName evidence="6">TetR/AcrR family transcriptional regulator</fullName>
    </submittedName>
</protein>
<evidence type="ECO:0000256" key="2">
    <source>
        <dbReference type="ARBA" id="ARBA00023125"/>
    </source>
</evidence>
<dbReference type="Proteomes" id="UP000675284">
    <property type="component" value="Unassembled WGS sequence"/>
</dbReference>